<protein>
    <submittedName>
        <fullName evidence="1">Uncharacterized protein</fullName>
    </submittedName>
</protein>
<dbReference type="EMBL" id="HQ445899">
    <property type="protein sequence ID" value="AEJ72562.1"/>
    <property type="molecule type" value="Genomic_DNA"/>
</dbReference>
<dbReference type="AlphaFoldDB" id="G0XZC2"/>
<sequence>MLNLPHSLLSLSLSPPPFSPLSLLCNPKPLPTRPLPTRPPPPSLSSLYPPFLASLTSLHPRRPRPRRNKTHLPIAAIVVAIRKPQNEEPNIARLLRLPHPATLDLEIATMSFHGIIFLDYSASLTLPTQFVPPTQRHSSLFPHLHLLPIFPLPTTQKQK</sequence>
<reference evidence="1" key="1">
    <citation type="journal article" date="2011" name="Mol. Plant Pathol.">
        <title>Identification of serine/threonine kinase and nucleotide-binding site-leucine-rich repeat (NBS-LRR) genes in the fire blight resistance quantitative trait locus of apple cultivar 'Evereste'.</title>
        <authorList>
            <person name="Parravicini G."/>
            <person name="Gessler C."/>
            <person name="Denance C."/>
            <person name="Lasserre-Zuber P."/>
            <person name="Vergne E."/>
            <person name="Brisset M.N."/>
            <person name="Patocchi A."/>
            <person name="Durel C.E."/>
            <person name="Broggini G.A."/>
        </authorList>
    </citation>
    <scope>NUCLEOTIDE SEQUENCE</scope>
</reference>
<name>G0XZC2_MALDO</name>
<organism evidence="1">
    <name type="scientific">Malus domestica</name>
    <name type="common">Apple</name>
    <name type="synonym">Pyrus malus</name>
    <dbReference type="NCBI Taxonomy" id="3750"/>
    <lineage>
        <taxon>Eukaryota</taxon>
        <taxon>Viridiplantae</taxon>
        <taxon>Streptophyta</taxon>
        <taxon>Embryophyta</taxon>
        <taxon>Tracheophyta</taxon>
        <taxon>Spermatophyta</taxon>
        <taxon>Magnoliopsida</taxon>
        <taxon>eudicotyledons</taxon>
        <taxon>Gunneridae</taxon>
        <taxon>Pentapetalae</taxon>
        <taxon>rosids</taxon>
        <taxon>fabids</taxon>
        <taxon>Rosales</taxon>
        <taxon>Rosaceae</taxon>
        <taxon>Amygdaloideae</taxon>
        <taxon>Maleae</taxon>
        <taxon>Malus</taxon>
    </lineage>
</organism>
<proteinExistence type="predicted"/>
<accession>G0XZC2</accession>
<evidence type="ECO:0000313" key="1">
    <source>
        <dbReference type="EMBL" id="AEJ72562.1"/>
    </source>
</evidence>